<dbReference type="Pfam" id="PF14385">
    <property type="entry name" value="DUF4416"/>
    <property type="match status" value="1"/>
</dbReference>
<keyword evidence="1" id="KW-0472">Membrane</keyword>
<dbReference type="InterPro" id="IPR025529">
    <property type="entry name" value="DUF4416"/>
</dbReference>
<evidence type="ECO:0000313" key="3">
    <source>
        <dbReference type="Proteomes" id="UP000177025"/>
    </source>
</evidence>
<evidence type="ECO:0000313" key="2">
    <source>
        <dbReference type="EMBL" id="OGC39125.1"/>
    </source>
</evidence>
<dbReference type="AlphaFoldDB" id="A0A1F4U2C4"/>
<name>A0A1F4U2C4_UNCW3</name>
<organism evidence="2 3">
    <name type="scientific">candidate division WOR-3 bacterium RBG_13_43_14</name>
    <dbReference type="NCBI Taxonomy" id="1802590"/>
    <lineage>
        <taxon>Bacteria</taxon>
        <taxon>Bacteria division WOR-3</taxon>
    </lineage>
</organism>
<keyword evidence="1" id="KW-0812">Transmembrane</keyword>
<comment type="caution">
    <text evidence="2">The sequence shown here is derived from an EMBL/GenBank/DDBJ whole genome shotgun (WGS) entry which is preliminary data.</text>
</comment>
<protein>
    <recommendedName>
        <fullName evidence="4">GTP-binding protein</fullName>
    </recommendedName>
</protein>
<evidence type="ECO:0000256" key="1">
    <source>
        <dbReference type="SAM" id="Phobius"/>
    </source>
</evidence>
<reference evidence="2 3" key="1">
    <citation type="journal article" date="2016" name="Nat. Commun.">
        <title>Thousands of microbial genomes shed light on interconnected biogeochemical processes in an aquifer system.</title>
        <authorList>
            <person name="Anantharaman K."/>
            <person name="Brown C.T."/>
            <person name="Hug L.A."/>
            <person name="Sharon I."/>
            <person name="Castelle C.J."/>
            <person name="Probst A.J."/>
            <person name="Thomas B.C."/>
            <person name="Singh A."/>
            <person name="Wilkins M.J."/>
            <person name="Karaoz U."/>
            <person name="Brodie E.L."/>
            <person name="Williams K.H."/>
            <person name="Hubbard S.S."/>
            <person name="Banfield J.F."/>
        </authorList>
    </citation>
    <scope>NUCLEOTIDE SEQUENCE [LARGE SCALE GENOMIC DNA]</scope>
</reference>
<dbReference type="EMBL" id="MEUM01000150">
    <property type="protein sequence ID" value="OGC39125.1"/>
    <property type="molecule type" value="Genomic_DNA"/>
</dbReference>
<accession>A0A1F4U2C4</accession>
<feature type="transmembrane region" description="Helical" evidence="1">
    <location>
        <begin position="174"/>
        <end position="192"/>
    </location>
</feature>
<evidence type="ECO:0008006" key="4">
    <source>
        <dbReference type="Google" id="ProtNLM"/>
    </source>
</evidence>
<proteinExistence type="predicted"/>
<sequence length="193" mass="22608">MAEIKPVAEVVPIIGFLFTEDIEPDYVNGELSARCGRSIMHSQKIPFTHTDYYSKEMAAVIFRQWHAYEKKILPGELAEIKTFTNLVEKKYLNENKGRMINIDPGYISLSNLVLASTKNYSHRIYLDLGIYAEITLIFKHEHFMPLEWTYPDYKEPAAIEFFEKVRKNFKEKRFLDSLVFLVNLVYLVIGIWS</sequence>
<gene>
    <name evidence="2" type="ORF">A2Y85_02035</name>
</gene>
<dbReference type="Proteomes" id="UP000177025">
    <property type="component" value="Unassembled WGS sequence"/>
</dbReference>
<keyword evidence="1" id="KW-1133">Transmembrane helix</keyword>